<gene>
    <name evidence="6" type="ORF">TIFTF001_008412</name>
</gene>
<dbReference type="SUPFAM" id="SSF53756">
    <property type="entry name" value="UDP-Glycosyltransferase/glycogen phosphorylase"/>
    <property type="match status" value="1"/>
</dbReference>
<evidence type="ECO:0000313" key="7">
    <source>
        <dbReference type="Proteomes" id="UP001187192"/>
    </source>
</evidence>
<evidence type="ECO:0000256" key="3">
    <source>
        <dbReference type="ARBA" id="ARBA00022679"/>
    </source>
</evidence>
<accession>A0AA87ZSH7</accession>
<dbReference type="PANTHER" id="PTHR11926">
    <property type="entry name" value="GLUCOSYL/GLUCURONOSYL TRANSFERASES"/>
    <property type="match status" value="1"/>
</dbReference>
<dbReference type="InterPro" id="IPR035595">
    <property type="entry name" value="UDP_glycos_trans_CS"/>
</dbReference>
<dbReference type="Proteomes" id="UP001187192">
    <property type="component" value="Unassembled WGS sequence"/>
</dbReference>
<proteinExistence type="inferred from homology"/>
<dbReference type="PANTHER" id="PTHR11926:SF774">
    <property type="entry name" value="UDP-GLYCOSYLTRANSFERASE 85A1-RELATED"/>
    <property type="match status" value="1"/>
</dbReference>
<keyword evidence="3 4" id="KW-0808">Transferase</keyword>
<comment type="caution">
    <text evidence="6">The sequence shown here is derived from an EMBL/GenBank/DDBJ whole genome shotgun (WGS) entry which is preliminary data.</text>
</comment>
<name>A0AA87ZSH7_FICCA</name>
<keyword evidence="7" id="KW-1185">Reference proteome</keyword>
<dbReference type="CDD" id="cd03784">
    <property type="entry name" value="GT1_Gtf-like"/>
    <property type="match status" value="1"/>
</dbReference>
<sequence length="481" mass="54486">MEMLDTTTYPKPHAIIVAHRLQGHVIPTVHLAINLASKGFTITFVNTEVTHHKIITSKQHKIPSDDHQSDNIFAGVQNSGLDIRYRTVSDGFPIEFDRFTNYEEFKEGQLNIFPNYVDELVGDIVRDDPSVSCLIVDTFYTWISQIAKKYKLVSVSFWTQPALVLILCYHMDLLKRNGVSTSQDTIDYIPGVKAIEPKDLISFLQETDTSTVLHRFLYKAFDDVKNVDFILCNTVHELELETILALQGKKPTYAIGPIFPSGFTKSIVPTSLRTEFDCTEWLDSKPHGSVLYISFGSCALCSKNDIEEIAMGLLLCEVNFIWAMRPNIVRYDEDYILPAQFLDQIKGRGLVVTWTNQIEVISHPSVGGFLTHCGWNSILESIRCGVPLLCFPLLMDQPTNRKLVVDDWRIGLNLRDGKSLTREEVAEKIGRLMSGKSAEELRKEMIKMRQTLENALAINGSSEKNLCQFITDVKTKISEKI</sequence>
<dbReference type="AlphaFoldDB" id="A0AA87ZSH7"/>
<evidence type="ECO:0000256" key="1">
    <source>
        <dbReference type="ARBA" id="ARBA00009995"/>
    </source>
</evidence>
<protein>
    <recommendedName>
        <fullName evidence="5">Glycosyltransferase</fullName>
        <ecNumber evidence="5">2.4.1.-</ecNumber>
    </recommendedName>
</protein>
<dbReference type="FunFam" id="3.40.50.2000:FF:000078">
    <property type="entry name" value="Glycosyltransferase"/>
    <property type="match status" value="1"/>
</dbReference>
<evidence type="ECO:0000256" key="5">
    <source>
        <dbReference type="RuleBase" id="RU362057"/>
    </source>
</evidence>
<evidence type="ECO:0000313" key="6">
    <source>
        <dbReference type="EMBL" id="GMN39187.1"/>
    </source>
</evidence>
<organism evidence="6 7">
    <name type="scientific">Ficus carica</name>
    <name type="common">Common fig</name>
    <dbReference type="NCBI Taxonomy" id="3494"/>
    <lineage>
        <taxon>Eukaryota</taxon>
        <taxon>Viridiplantae</taxon>
        <taxon>Streptophyta</taxon>
        <taxon>Embryophyta</taxon>
        <taxon>Tracheophyta</taxon>
        <taxon>Spermatophyta</taxon>
        <taxon>Magnoliopsida</taxon>
        <taxon>eudicotyledons</taxon>
        <taxon>Gunneridae</taxon>
        <taxon>Pentapetalae</taxon>
        <taxon>rosids</taxon>
        <taxon>fabids</taxon>
        <taxon>Rosales</taxon>
        <taxon>Moraceae</taxon>
        <taxon>Ficeae</taxon>
        <taxon>Ficus</taxon>
    </lineage>
</organism>
<dbReference type="EMBL" id="BTGU01000009">
    <property type="protein sequence ID" value="GMN39187.1"/>
    <property type="molecule type" value="Genomic_DNA"/>
</dbReference>
<dbReference type="GO" id="GO:0080043">
    <property type="term" value="F:quercetin 3-O-glucosyltransferase activity"/>
    <property type="evidence" value="ECO:0007669"/>
    <property type="project" value="TreeGrafter"/>
</dbReference>
<comment type="similarity">
    <text evidence="1 4">Belongs to the UDP-glycosyltransferase family.</text>
</comment>
<keyword evidence="2 4" id="KW-0328">Glycosyltransferase</keyword>
<dbReference type="Gene3D" id="3.40.50.2000">
    <property type="entry name" value="Glycogen Phosphorylase B"/>
    <property type="match status" value="2"/>
</dbReference>
<dbReference type="GO" id="GO:0080044">
    <property type="term" value="F:quercetin 7-O-glucosyltransferase activity"/>
    <property type="evidence" value="ECO:0007669"/>
    <property type="project" value="TreeGrafter"/>
</dbReference>
<evidence type="ECO:0000256" key="2">
    <source>
        <dbReference type="ARBA" id="ARBA00022676"/>
    </source>
</evidence>
<reference evidence="6" key="1">
    <citation type="submission" date="2023-07" db="EMBL/GenBank/DDBJ databases">
        <title>draft genome sequence of fig (Ficus carica).</title>
        <authorList>
            <person name="Takahashi T."/>
            <person name="Nishimura K."/>
        </authorList>
    </citation>
    <scope>NUCLEOTIDE SEQUENCE</scope>
</reference>
<dbReference type="EC" id="2.4.1.-" evidence="5"/>
<dbReference type="PROSITE" id="PS00375">
    <property type="entry name" value="UDPGT"/>
    <property type="match status" value="1"/>
</dbReference>
<evidence type="ECO:0000256" key="4">
    <source>
        <dbReference type="RuleBase" id="RU003718"/>
    </source>
</evidence>
<dbReference type="Pfam" id="PF00201">
    <property type="entry name" value="UDPGT"/>
    <property type="match status" value="1"/>
</dbReference>
<dbReference type="InterPro" id="IPR002213">
    <property type="entry name" value="UDP_glucos_trans"/>
</dbReference>